<feature type="transmembrane region" description="Helical" evidence="1">
    <location>
        <begin position="248"/>
        <end position="266"/>
    </location>
</feature>
<proteinExistence type="predicted"/>
<organism evidence="2 3">
    <name type="scientific">Paenibacillus aestuarii</name>
    <dbReference type="NCBI Taxonomy" id="516965"/>
    <lineage>
        <taxon>Bacteria</taxon>
        <taxon>Bacillati</taxon>
        <taxon>Bacillota</taxon>
        <taxon>Bacilli</taxon>
        <taxon>Bacillales</taxon>
        <taxon>Paenibacillaceae</taxon>
        <taxon>Paenibacillus</taxon>
    </lineage>
</organism>
<protein>
    <recommendedName>
        <fullName evidence="4">UDP-N-acetylmuramyl pentapeptide phosphotransferase</fullName>
    </recommendedName>
</protein>
<feature type="transmembrane region" description="Helical" evidence="1">
    <location>
        <begin position="222"/>
        <end position="242"/>
    </location>
</feature>
<evidence type="ECO:0000256" key="1">
    <source>
        <dbReference type="SAM" id="Phobius"/>
    </source>
</evidence>
<dbReference type="EMBL" id="JBHSMJ010000009">
    <property type="protein sequence ID" value="MFC5447991.1"/>
    <property type="molecule type" value="Genomic_DNA"/>
</dbReference>
<evidence type="ECO:0000313" key="2">
    <source>
        <dbReference type="EMBL" id="MFC5447991.1"/>
    </source>
</evidence>
<keyword evidence="3" id="KW-1185">Reference proteome</keyword>
<name>A0ABW0K5Y8_9BACL</name>
<evidence type="ECO:0000313" key="3">
    <source>
        <dbReference type="Proteomes" id="UP001596044"/>
    </source>
</evidence>
<feature type="transmembrane region" description="Helical" evidence="1">
    <location>
        <begin position="29"/>
        <end position="50"/>
    </location>
</feature>
<keyword evidence="1" id="KW-0472">Membrane</keyword>
<accession>A0ABW0K5Y8</accession>
<feature type="transmembrane region" description="Helical" evidence="1">
    <location>
        <begin position="287"/>
        <end position="311"/>
    </location>
</feature>
<dbReference type="RefSeq" id="WP_270885783.1">
    <property type="nucleotide sequence ID" value="NZ_JAQFVF010000092.1"/>
</dbReference>
<keyword evidence="1" id="KW-0812">Transmembrane</keyword>
<dbReference type="Proteomes" id="UP001596044">
    <property type="component" value="Unassembled WGS sequence"/>
</dbReference>
<comment type="caution">
    <text evidence="2">The sequence shown here is derived from an EMBL/GenBank/DDBJ whole genome shotgun (WGS) entry which is preliminary data.</text>
</comment>
<reference evidence="3" key="1">
    <citation type="journal article" date="2019" name="Int. J. Syst. Evol. Microbiol.">
        <title>The Global Catalogue of Microorganisms (GCM) 10K type strain sequencing project: providing services to taxonomists for standard genome sequencing and annotation.</title>
        <authorList>
            <consortium name="The Broad Institute Genomics Platform"/>
            <consortium name="The Broad Institute Genome Sequencing Center for Infectious Disease"/>
            <person name="Wu L."/>
            <person name="Ma J."/>
        </authorList>
    </citation>
    <scope>NUCLEOTIDE SEQUENCE [LARGE SCALE GENOMIC DNA]</scope>
    <source>
        <strain evidence="3">KACC 11904</strain>
    </source>
</reference>
<feature type="transmembrane region" description="Helical" evidence="1">
    <location>
        <begin position="168"/>
        <end position="189"/>
    </location>
</feature>
<evidence type="ECO:0008006" key="4">
    <source>
        <dbReference type="Google" id="ProtNLM"/>
    </source>
</evidence>
<feature type="transmembrane region" description="Helical" evidence="1">
    <location>
        <begin position="195"/>
        <end position="215"/>
    </location>
</feature>
<keyword evidence="1" id="KW-1133">Transmembrane helix</keyword>
<sequence length="339" mass="35989">MARLHAPRQAVRRGGCGAADALARGAIRLIPLLILDLDLLVLAAAGWWLLPHVQRFLVAHGRLEPNYRGAAIPRGMGIVLWLLIGVQEALAQILLLLLRSADATQFVDLSTKDSWAYIAARQIEVDVRLFAFAATVVFVAGWTDDLIGDKSVKGLKGHFRYCRDAGTLSMGAVKALLISAACFGAQIAANAQIPIWEMGINGLLLLLLTNALNLLDVRPGRALKAFIAGAGCLLLIGGPASAAGAGAGAPYMYALLPVLAGALLLYRQDAGARGMLGDAGSNMLGFTLGYGVVMAAPIPVKLLVVALLLYMHVQAEISSISALIERNRFLNWLDRLGRT</sequence>
<feature type="transmembrane region" description="Helical" evidence="1">
    <location>
        <begin position="71"/>
        <end position="98"/>
    </location>
</feature>
<gene>
    <name evidence="2" type="ORF">ACFPOG_06950</name>
</gene>